<evidence type="ECO:0000256" key="8">
    <source>
        <dbReference type="ARBA" id="ARBA00023277"/>
    </source>
</evidence>
<evidence type="ECO:0000313" key="20">
    <source>
        <dbReference type="Proteomes" id="UP001205920"/>
    </source>
</evidence>
<dbReference type="Pfam" id="PF00128">
    <property type="entry name" value="Alpha-amylase"/>
    <property type="match status" value="2"/>
</dbReference>
<comment type="subcellular location">
    <subcellularLocation>
        <location evidence="1 15">Cytoplasm</location>
    </subcellularLocation>
</comment>
<dbReference type="InterPro" id="IPR017853">
    <property type="entry name" value="GH"/>
</dbReference>
<evidence type="ECO:0000256" key="6">
    <source>
        <dbReference type="ARBA" id="ARBA00022490"/>
    </source>
</evidence>
<dbReference type="Proteomes" id="UP001205920">
    <property type="component" value="Unassembled WGS sequence"/>
</dbReference>
<dbReference type="GO" id="GO:0005992">
    <property type="term" value="P:trehalose biosynthetic process"/>
    <property type="evidence" value="ECO:0007669"/>
    <property type="project" value="UniProtKB-UniRule"/>
</dbReference>
<dbReference type="Gene3D" id="1.10.10.760">
    <property type="entry name" value="E-set domains of sugar-utilizing enzymes"/>
    <property type="match status" value="1"/>
</dbReference>
<dbReference type="PIRSF" id="PIRSF006337">
    <property type="entry name" value="Trehalose_TreZ"/>
    <property type="match status" value="1"/>
</dbReference>
<keyword evidence="7 14" id="KW-0378">Hydrolase</keyword>
<keyword evidence="6" id="KW-0963">Cytoplasm</keyword>
<evidence type="ECO:0000313" key="19">
    <source>
        <dbReference type="EMBL" id="MCO6393435.1"/>
    </source>
</evidence>
<dbReference type="GO" id="GO:0033942">
    <property type="term" value="F:4-alpha-D-(1-&gt;4)-alpha-D-glucanotrehalose trehalohydrolase activity"/>
    <property type="evidence" value="ECO:0007669"/>
    <property type="project" value="UniProtKB-EC"/>
</dbReference>
<evidence type="ECO:0000256" key="16">
    <source>
        <dbReference type="PIRSR" id="PIRSR006337-3"/>
    </source>
</evidence>
<feature type="domain" description="Glycosyl hydrolase family 13 catalytic" evidence="18">
    <location>
        <begin position="107"/>
        <end position="506"/>
    </location>
</feature>
<evidence type="ECO:0000256" key="10">
    <source>
        <dbReference type="ARBA" id="ARBA00032057"/>
    </source>
</evidence>
<sequence length="587" mass="65652">MPEQFGVWAPNARAARLHLHDSEGPRTLEMQRDDARRDWWVVPREVANPEVGARYSFSLLRNGEWSQPLPDPRSRFQPEGVHGPSEVTSSTFDWTDDSWEGIALRDQVLYELHVGTFTPQGTFEGAVEKLDYLAELGVNSIELLPVQPFAGARNWGYDGVDWFAVQESYGGPEGLKTLIDAAHARGIAVILDVVYNHFGPEGNYNGNFGPYTTAGHTGWGDVINLSGAHSDEVRAYVLDAVLQWLDEFHVDGLRLDAVQTYDDRLAFSIMEEIKNVANEVEASTGIPRTIIAESEQNNPRLLESPERGGYGLDAHWLDDVHHGIHTLVTGERAGYYADYGTLEILADTLRNGYRFREDYSVYRQRTHGKALDLDRVAPWQMVTYTTDHDQTGNRAKGDRPSQYLSARKQVLKAAVVLLSPFSPMLFMGEEFGARTPFPFFVSHSDPQLLEMTRQGRMNEFARMGWDSSAVPDPAAEETFTSAKLDWNFDEEQLEILSAYKKLIELRKQYPMARDDLRQLTVDHGPAQGADDAWLTMGDQAVLVANFGSEGTVAPVGGTLLYTFGGAEVSADETRLEPWAFALVMPTQ</sequence>
<dbReference type="SUPFAM" id="SSF81296">
    <property type="entry name" value="E set domains"/>
    <property type="match status" value="1"/>
</dbReference>
<evidence type="ECO:0000256" key="5">
    <source>
        <dbReference type="ARBA" id="ARBA00015938"/>
    </source>
</evidence>
<proteinExistence type="inferred from homology"/>
<dbReference type="EC" id="3.2.1.141" evidence="4 13"/>
<dbReference type="GO" id="GO:0005737">
    <property type="term" value="C:cytoplasm"/>
    <property type="evidence" value="ECO:0007669"/>
    <property type="project" value="UniProtKB-SubCell"/>
</dbReference>
<dbReference type="SUPFAM" id="SSF51445">
    <property type="entry name" value="(Trans)glycosidases"/>
    <property type="match status" value="1"/>
</dbReference>
<evidence type="ECO:0000256" key="12">
    <source>
        <dbReference type="ARBA" id="ARBA00034013"/>
    </source>
</evidence>
<dbReference type="PANTHER" id="PTHR43002">
    <property type="entry name" value="GLYCOGEN DEBRANCHING ENZYME"/>
    <property type="match status" value="1"/>
</dbReference>
<evidence type="ECO:0000256" key="15">
    <source>
        <dbReference type="PIRSR" id="PIRSR006337-1"/>
    </source>
</evidence>
<evidence type="ECO:0000259" key="18">
    <source>
        <dbReference type="SMART" id="SM00642"/>
    </source>
</evidence>
<feature type="active site" description="Nucleophile" evidence="15">
    <location>
        <position position="256"/>
    </location>
</feature>
<dbReference type="NCBIfam" id="TIGR02402">
    <property type="entry name" value="trehalose_TreZ"/>
    <property type="match status" value="1"/>
</dbReference>
<name>A0AAW5HR40_9CORY</name>
<comment type="catalytic activity">
    <reaction evidence="12 14">
        <text>hydrolysis of (1-&gt;4)-alpha-D-glucosidic linkage in 4-alpha-D-[(1-&gt;4)-alpha-D-glucanosyl]n trehalose to yield trehalose and (1-&gt;4)-alpha-D-glucan.</text>
        <dbReference type="EC" id="3.2.1.141"/>
    </reaction>
</comment>
<dbReference type="InterPro" id="IPR012768">
    <property type="entry name" value="Trehalose_TreZ"/>
</dbReference>
<evidence type="ECO:0000256" key="2">
    <source>
        <dbReference type="ARBA" id="ARBA00005199"/>
    </source>
</evidence>
<dbReference type="SMART" id="SM00642">
    <property type="entry name" value="Aamy"/>
    <property type="match status" value="1"/>
</dbReference>
<keyword evidence="8" id="KW-0119">Carbohydrate metabolism</keyword>
<dbReference type="CDD" id="cd11325">
    <property type="entry name" value="AmyAc_GTHase"/>
    <property type="match status" value="1"/>
</dbReference>
<organism evidence="19 20">
    <name type="scientific">Corynebacterium lipophilum</name>
    <dbReference type="NCBI Taxonomy" id="2804918"/>
    <lineage>
        <taxon>Bacteria</taxon>
        <taxon>Bacillati</taxon>
        <taxon>Actinomycetota</taxon>
        <taxon>Actinomycetes</taxon>
        <taxon>Mycobacteriales</taxon>
        <taxon>Corynebacteriaceae</taxon>
        <taxon>Corynebacterium</taxon>
    </lineage>
</organism>
<dbReference type="AlphaFoldDB" id="A0AAW5HR40"/>
<dbReference type="InterPro" id="IPR013783">
    <property type="entry name" value="Ig-like_fold"/>
</dbReference>
<dbReference type="CDD" id="cd02853">
    <property type="entry name" value="E_set_MTHase_like_N"/>
    <property type="match status" value="1"/>
</dbReference>
<dbReference type="InterPro" id="IPR014756">
    <property type="entry name" value="Ig_E-set"/>
</dbReference>
<reference evidence="19 20" key="1">
    <citation type="submission" date="2021-01" db="EMBL/GenBank/DDBJ databases">
        <title>Identification and Characterization of Corynebacterium sp.</title>
        <authorList>
            <person name="Luo Q."/>
            <person name="Qu P."/>
            <person name="Chen Q."/>
        </authorList>
    </citation>
    <scope>NUCLEOTIDE SEQUENCE [LARGE SCALE GENOMIC DNA]</scope>
    <source>
        <strain evidence="19 20">MC-18</strain>
    </source>
</reference>
<dbReference type="Gene3D" id="2.60.40.10">
    <property type="entry name" value="Immunoglobulins"/>
    <property type="match status" value="1"/>
</dbReference>
<evidence type="ECO:0000256" key="4">
    <source>
        <dbReference type="ARBA" id="ARBA00012268"/>
    </source>
</evidence>
<comment type="similarity">
    <text evidence="3 14">Belongs to the glycosyl hydrolase 13 family.</text>
</comment>
<evidence type="ECO:0000256" key="3">
    <source>
        <dbReference type="ARBA" id="ARBA00008061"/>
    </source>
</evidence>
<evidence type="ECO:0000256" key="13">
    <source>
        <dbReference type="NCBIfam" id="TIGR02402"/>
    </source>
</evidence>
<protein>
    <recommendedName>
        <fullName evidence="5 13">Malto-oligosyltrehalose trehalohydrolase</fullName>
        <shortName evidence="14">MTHase</shortName>
        <ecNumber evidence="4 13">3.2.1.141</ecNumber>
    </recommendedName>
    <alternativeName>
        <fullName evidence="11 14">4-alpha-D-((1-&gt;4)-alpha-D-glucano)trehalose trehalohydrolase</fullName>
    </alternativeName>
    <alternativeName>
        <fullName evidence="10 14">Maltooligosyl trehalose trehalohydrolase</fullName>
    </alternativeName>
</protein>
<evidence type="ECO:0000256" key="9">
    <source>
        <dbReference type="ARBA" id="ARBA00023295"/>
    </source>
</evidence>
<comment type="caution">
    <text evidence="19">The sequence shown here is derived from an EMBL/GenBank/DDBJ whole genome shotgun (WGS) entry which is preliminary data.</text>
</comment>
<accession>A0AAW5HR40</accession>
<evidence type="ECO:0000256" key="7">
    <source>
        <dbReference type="ARBA" id="ARBA00022801"/>
    </source>
</evidence>
<evidence type="ECO:0000256" key="1">
    <source>
        <dbReference type="ARBA" id="ARBA00004496"/>
    </source>
</evidence>
<evidence type="ECO:0000256" key="11">
    <source>
        <dbReference type="ARBA" id="ARBA00033284"/>
    </source>
</evidence>
<evidence type="ECO:0000256" key="17">
    <source>
        <dbReference type="SAM" id="MobiDB-lite"/>
    </source>
</evidence>
<evidence type="ECO:0000256" key="14">
    <source>
        <dbReference type="PIRNR" id="PIRNR006337"/>
    </source>
</evidence>
<feature type="active site" description="Proton donor" evidence="15">
    <location>
        <position position="293"/>
    </location>
</feature>
<dbReference type="InterPro" id="IPR044901">
    <property type="entry name" value="Trehalose_TreZ_E-set_sf"/>
</dbReference>
<keyword evidence="20" id="KW-1185">Reference proteome</keyword>
<feature type="site" description="Transition state stabilizer" evidence="16">
    <location>
        <position position="389"/>
    </location>
</feature>
<keyword evidence="9 14" id="KW-0326">Glycosidase</keyword>
<comment type="pathway">
    <text evidence="2 14">Glycan biosynthesis; trehalose biosynthesis.</text>
</comment>
<gene>
    <name evidence="19" type="primary">treZ</name>
    <name evidence="19" type="ORF">JMN37_00325</name>
</gene>
<feature type="region of interest" description="Disordered" evidence="17">
    <location>
        <begin position="68"/>
        <end position="89"/>
    </location>
</feature>
<dbReference type="Gene3D" id="3.20.20.80">
    <property type="entry name" value="Glycosidases"/>
    <property type="match status" value="1"/>
</dbReference>
<dbReference type="EMBL" id="JAEUWV010000001">
    <property type="protein sequence ID" value="MCO6393435.1"/>
    <property type="molecule type" value="Genomic_DNA"/>
</dbReference>
<dbReference type="InterPro" id="IPR006047">
    <property type="entry name" value="GH13_cat_dom"/>
</dbReference>